<feature type="transmembrane region" description="Helical" evidence="7">
    <location>
        <begin position="440"/>
        <end position="464"/>
    </location>
</feature>
<evidence type="ECO:0000256" key="2">
    <source>
        <dbReference type="ARBA" id="ARBA00007430"/>
    </source>
</evidence>
<evidence type="ECO:0000256" key="6">
    <source>
        <dbReference type="ARBA" id="ARBA00023136"/>
    </source>
</evidence>
<evidence type="ECO:0000256" key="3">
    <source>
        <dbReference type="ARBA" id="ARBA00022475"/>
    </source>
</evidence>
<keyword evidence="3" id="KW-1003">Cell membrane</keyword>
<evidence type="ECO:0000256" key="5">
    <source>
        <dbReference type="ARBA" id="ARBA00022989"/>
    </source>
</evidence>
<comment type="caution">
    <text evidence="8">The sequence shown here is derived from an EMBL/GenBank/DDBJ whole genome shotgun (WGS) entry which is preliminary data.</text>
</comment>
<name>A0A840C656_9HYPH</name>
<comment type="similarity">
    <text evidence="2">Belongs to the polysaccharide synthase family.</text>
</comment>
<dbReference type="Pfam" id="PF13440">
    <property type="entry name" value="Polysacc_synt_3"/>
    <property type="match status" value="1"/>
</dbReference>
<dbReference type="RefSeq" id="WP_183317705.1">
    <property type="nucleotide sequence ID" value="NZ_JACIEN010000005.1"/>
</dbReference>
<evidence type="ECO:0000313" key="9">
    <source>
        <dbReference type="Proteomes" id="UP000577362"/>
    </source>
</evidence>
<feature type="transmembrane region" description="Helical" evidence="7">
    <location>
        <begin position="12"/>
        <end position="35"/>
    </location>
</feature>
<evidence type="ECO:0000313" key="8">
    <source>
        <dbReference type="EMBL" id="MBB4018929.1"/>
    </source>
</evidence>
<dbReference type="InterPro" id="IPR050833">
    <property type="entry name" value="Poly_Biosynth_Transport"/>
</dbReference>
<dbReference type="PANTHER" id="PTHR30250:SF10">
    <property type="entry name" value="LIPOPOLYSACCHARIDE BIOSYNTHESIS PROTEIN WZXC"/>
    <property type="match status" value="1"/>
</dbReference>
<keyword evidence="5 7" id="KW-1133">Transmembrane helix</keyword>
<comment type="subcellular location">
    <subcellularLocation>
        <location evidence="1">Cell membrane</location>
        <topology evidence="1">Multi-pass membrane protein</topology>
    </subcellularLocation>
</comment>
<keyword evidence="6 7" id="KW-0472">Membrane</keyword>
<feature type="transmembrane region" description="Helical" evidence="7">
    <location>
        <begin position="41"/>
        <end position="67"/>
    </location>
</feature>
<gene>
    <name evidence="8" type="ORF">GGR16_003976</name>
</gene>
<feature type="transmembrane region" description="Helical" evidence="7">
    <location>
        <begin position="290"/>
        <end position="312"/>
    </location>
</feature>
<dbReference type="CDD" id="cd13127">
    <property type="entry name" value="MATE_tuaB_like"/>
    <property type="match status" value="1"/>
</dbReference>
<evidence type="ECO:0000256" key="4">
    <source>
        <dbReference type="ARBA" id="ARBA00022692"/>
    </source>
</evidence>
<dbReference type="GO" id="GO:0005886">
    <property type="term" value="C:plasma membrane"/>
    <property type="evidence" value="ECO:0007669"/>
    <property type="project" value="UniProtKB-SubCell"/>
</dbReference>
<dbReference type="EMBL" id="JACIEN010000005">
    <property type="protein sequence ID" value="MBB4018929.1"/>
    <property type="molecule type" value="Genomic_DNA"/>
</dbReference>
<feature type="transmembrane region" description="Helical" evidence="7">
    <location>
        <begin position="379"/>
        <end position="400"/>
    </location>
</feature>
<proteinExistence type="inferred from homology"/>
<feature type="transmembrane region" description="Helical" evidence="7">
    <location>
        <begin position="112"/>
        <end position="134"/>
    </location>
</feature>
<dbReference type="Proteomes" id="UP000577362">
    <property type="component" value="Unassembled WGS sequence"/>
</dbReference>
<sequence>MQTREKKALLWTFMDVVGGQGIPFLAFLIIARLIGPEQYGVFAIAMALIGLMNVVLYHGIADALIWVEDPGPSRTSTVFWMNLLLAAAIFLAIQGLAGWLAAVYHAPIIEPVLRWIAFLAPLQALMSVQIALFLRNLDTAVLARRTIVGRIAGVVVGIALAAADWGVWSLVALQLTQTVVSVVILWTATSWRPRFIFNLKQGRELARFGFCFMGGSFATALSNSVDSLIVGLFFPPDAVACYVLASRLLDMASTVLLTPMRMLVMPILSRNTAHRGVFTSSYDMMVRSTLAIWMPMLLALGIGAEVFVLALLGPQWSGAVGILQAMCLVAFTLPLSFFAGSALSAAGRPDLFFKLATAKLLTVSIFIVIGAQFSLTAVGFAWSGAFACIVPLCLFTLQKACGVNWTVGTKSALRIAAAGLGFAVCALVTINWMAAYDWPMLLSLLSGIGLGFVVYAVLLEYVLLPGFVRTALKEIRIFFVRAAPETERASGA</sequence>
<dbReference type="PANTHER" id="PTHR30250">
    <property type="entry name" value="PST FAMILY PREDICTED COLANIC ACID TRANSPORTER"/>
    <property type="match status" value="1"/>
</dbReference>
<evidence type="ECO:0000256" key="7">
    <source>
        <dbReference type="SAM" id="Phobius"/>
    </source>
</evidence>
<protein>
    <submittedName>
        <fullName evidence="8">PST family polysaccharide transporter</fullName>
    </submittedName>
</protein>
<dbReference type="AlphaFoldDB" id="A0A840C656"/>
<feature type="transmembrane region" description="Helical" evidence="7">
    <location>
        <begin position="146"/>
        <end position="163"/>
    </location>
</feature>
<feature type="transmembrane region" description="Helical" evidence="7">
    <location>
        <begin position="251"/>
        <end position="269"/>
    </location>
</feature>
<feature type="transmembrane region" description="Helical" evidence="7">
    <location>
        <begin position="79"/>
        <end position="106"/>
    </location>
</feature>
<feature type="transmembrane region" description="Helical" evidence="7">
    <location>
        <begin position="208"/>
        <end position="231"/>
    </location>
</feature>
<organism evidence="8 9">
    <name type="scientific">Chelatococcus caeni</name>
    <dbReference type="NCBI Taxonomy" id="1348468"/>
    <lineage>
        <taxon>Bacteria</taxon>
        <taxon>Pseudomonadati</taxon>
        <taxon>Pseudomonadota</taxon>
        <taxon>Alphaproteobacteria</taxon>
        <taxon>Hyphomicrobiales</taxon>
        <taxon>Chelatococcaceae</taxon>
        <taxon>Chelatococcus</taxon>
    </lineage>
</organism>
<keyword evidence="4 7" id="KW-0812">Transmembrane</keyword>
<feature type="transmembrane region" description="Helical" evidence="7">
    <location>
        <begin position="412"/>
        <end position="434"/>
    </location>
</feature>
<accession>A0A840C656</accession>
<feature type="transmembrane region" description="Helical" evidence="7">
    <location>
        <begin position="351"/>
        <end position="373"/>
    </location>
</feature>
<feature type="transmembrane region" description="Helical" evidence="7">
    <location>
        <begin position="169"/>
        <end position="188"/>
    </location>
</feature>
<reference evidence="8 9" key="1">
    <citation type="submission" date="2020-08" db="EMBL/GenBank/DDBJ databases">
        <title>Genomic Encyclopedia of Type Strains, Phase IV (KMG-IV): sequencing the most valuable type-strain genomes for metagenomic binning, comparative biology and taxonomic classification.</title>
        <authorList>
            <person name="Goeker M."/>
        </authorList>
    </citation>
    <scope>NUCLEOTIDE SEQUENCE [LARGE SCALE GENOMIC DNA]</scope>
    <source>
        <strain evidence="8 9">DSM 103737</strain>
    </source>
</reference>
<keyword evidence="9" id="KW-1185">Reference proteome</keyword>
<feature type="transmembrane region" description="Helical" evidence="7">
    <location>
        <begin position="318"/>
        <end position="339"/>
    </location>
</feature>
<evidence type="ECO:0000256" key="1">
    <source>
        <dbReference type="ARBA" id="ARBA00004651"/>
    </source>
</evidence>